<accession>A0ABV5HR25</accession>
<gene>
    <name evidence="1" type="ORF">ACFFUV_17185</name>
</gene>
<name>A0ABV5HR25_9VIBR</name>
<dbReference type="RefSeq" id="WP_390195076.1">
    <property type="nucleotide sequence ID" value="NZ_JBHMEP010000006.1"/>
</dbReference>
<evidence type="ECO:0000313" key="2">
    <source>
        <dbReference type="Proteomes" id="UP001589645"/>
    </source>
</evidence>
<keyword evidence="2" id="KW-1185">Reference proteome</keyword>
<organism evidence="1 2">
    <name type="scientific">Vibrio olivae</name>
    <dbReference type="NCBI Taxonomy" id="1243002"/>
    <lineage>
        <taxon>Bacteria</taxon>
        <taxon>Pseudomonadati</taxon>
        <taxon>Pseudomonadota</taxon>
        <taxon>Gammaproteobacteria</taxon>
        <taxon>Vibrionales</taxon>
        <taxon>Vibrionaceae</taxon>
        <taxon>Vibrio</taxon>
    </lineage>
</organism>
<dbReference type="SUPFAM" id="SSF69279">
    <property type="entry name" value="Phage tail proteins"/>
    <property type="match status" value="1"/>
</dbReference>
<proteinExistence type="predicted"/>
<sequence length="330" mass="36490">MGLAYKPDFKLTADGKDISDIIAKNLINLTLTDKAGTESDRLSIALSWPSNHKTPTKGAVLKLSIGFEGQLVDKGQFVVDEINISGPPRRLQIVANAAPMDSTKQLGSLQAHKTRSWDSVTLEDVLKTTSSEHGLIPRMSNDFSQIAIEHLDQINESDMSLMTRLARRYGAISKPMNGYWLFLKEGQQESASGKTLQNFTITREMISNWQYRDSSRNDSKRIVATYHDVKGGQTKEVSVGRGEPAFRILFKYSNYEDAEFAAVSMFHKRSKGSESLEISAPLTPDLIHLSTMCVVHCVGVGEKENRDWHVNSIKLSINEGGSDISILAGA</sequence>
<dbReference type="Proteomes" id="UP001589645">
    <property type="component" value="Unassembled WGS sequence"/>
</dbReference>
<evidence type="ECO:0000313" key="1">
    <source>
        <dbReference type="EMBL" id="MFB9136704.1"/>
    </source>
</evidence>
<comment type="caution">
    <text evidence="1">The sequence shown here is derived from an EMBL/GenBank/DDBJ whole genome shotgun (WGS) entry which is preliminary data.</text>
</comment>
<protein>
    <submittedName>
        <fullName evidence="1">Phage tail protein</fullName>
    </submittedName>
</protein>
<reference evidence="1 2" key="1">
    <citation type="submission" date="2024-09" db="EMBL/GenBank/DDBJ databases">
        <authorList>
            <person name="Sun Q."/>
            <person name="Mori K."/>
        </authorList>
    </citation>
    <scope>NUCLEOTIDE SEQUENCE [LARGE SCALE GENOMIC DNA]</scope>
    <source>
        <strain evidence="1 2">CECT 8064</strain>
    </source>
</reference>
<dbReference type="EMBL" id="JBHMEP010000006">
    <property type="protein sequence ID" value="MFB9136704.1"/>
    <property type="molecule type" value="Genomic_DNA"/>
</dbReference>